<dbReference type="EMBL" id="FORT01000021">
    <property type="protein sequence ID" value="SFK83329.1"/>
    <property type="molecule type" value="Genomic_DNA"/>
</dbReference>
<accession>A0A1I4CSR3</accession>
<dbReference type="Proteomes" id="UP000198915">
    <property type="component" value="Unassembled WGS sequence"/>
</dbReference>
<name>A0A1I4CSR3_9BACL</name>
<proteinExistence type="predicted"/>
<gene>
    <name evidence="1" type="ORF">SAMN05518846_12137</name>
</gene>
<dbReference type="AlphaFoldDB" id="A0A1I4CSR3"/>
<protein>
    <submittedName>
        <fullName evidence="1">Uncharacterized protein</fullName>
    </submittedName>
</protein>
<evidence type="ECO:0000313" key="2">
    <source>
        <dbReference type="Proteomes" id="UP000198915"/>
    </source>
</evidence>
<keyword evidence="2" id="KW-1185">Reference proteome</keyword>
<organism evidence="1 2">
    <name type="scientific">Brevibacillus centrosporus</name>
    <dbReference type="NCBI Taxonomy" id="54910"/>
    <lineage>
        <taxon>Bacteria</taxon>
        <taxon>Bacillati</taxon>
        <taxon>Bacillota</taxon>
        <taxon>Bacilli</taxon>
        <taxon>Bacillales</taxon>
        <taxon>Paenibacillaceae</taxon>
        <taxon>Brevibacillus</taxon>
    </lineage>
</organism>
<sequence length="30" mass="3269">MSKGIPAMVGVPLCICIRQEVWLLAAERIA</sequence>
<reference evidence="2" key="1">
    <citation type="submission" date="2016-10" db="EMBL/GenBank/DDBJ databases">
        <authorList>
            <person name="Varghese N."/>
            <person name="Submissions S."/>
        </authorList>
    </citation>
    <scope>NUCLEOTIDE SEQUENCE [LARGE SCALE GENOMIC DNA]</scope>
    <source>
        <strain evidence="2">OK042</strain>
    </source>
</reference>
<evidence type="ECO:0000313" key="1">
    <source>
        <dbReference type="EMBL" id="SFK83329.1"/>
    </source>
</evidence>